<dbReference type="InterPro" id="IPR056544">
    <property type="entry name" value="Ig_POM152"/>
</dbReference>
<feature type="domain" description="Nucleoporin POM152 Ig-like" evidence="4">
    <location>
        <begin position="456"/>
        <end position="561"/>
    </location>
</feature>
<evidence type="ECO:0000256" key="1">
    <source>
        <dbReference type="SAM" id="MobiDB-lite"/>
    </source>
</evidence>
<evidence type="ECO:0000313" key="8">
    <source>
        <dbReference type="RefSeq" id="XP_033462165.1"/>
    </source>
</evidence>
<dbReference type="OrthoDB" id="5529162at2759"/>
<protein>
    <recommendedName>
        <fullName evidence="9">Nucleoporin Pom152</fullName>
    </recommendedName>
</protein>
<dbReference type="GO" id="GO:0070762">
    <property type="term" value="C:nuclear pore transmembrane ring"/>
    <property type="evidence" value="ECO:0007669"/>
    <property type="project" value="TreeGrafter"/>
</dbReference>
<evidence type="ECO:0000313" key="7">
    <source>
        <dbReference type="Proteomes" id="UP000504637"/>
    </source>
</evidence>
<dbReference type="PANTHER" id="PTHR28206:SF1">
    <property type="entry name" value="NUCLEOPORIN POM152"/>
    <property type="match status" value="1"/>
</dbReference>
<evidence type="ECO:0000259" key="4">
    <source>
        <dbReference type="Pfam" id="PF24312"/>
    </source>
</evidence>
<keyword evidence="7" id="KW-1185">Reference proteome</keyword>
<evidence type="ECO:0000259" key="2">
    <source>
        <dbReference type="Pfam" id="PF23664"/>
    </source>
</evidence>
<evidence type="ECO:0000259" key="6">
    <source>
        <dbReference type="Pfam" id="PF24527"/>
    </source>
</evidence>
<proteinExistence type="predicted"/>
<evidence type="ECO:0000259" key="5">
    <source>
        <dbReference type="Pfam" id="PF24519"/>
    </source>
</evidence>
<dbReference type="InterPro" id="IPR056542">
    <property type="entry name" value="Ig-like_POM152_1st"/>
</dbReference>
<feature type="region of interest" description="Disordered" evidence="1">
    <location>
        <begin position="1"/>
        <end position="52"/>
    </location>
</feature>
<feature type="domain" description="Nucleoporin POM152 Ig-like" evidence="4">
    <location>
        <begin position="1165"/>
        <end position="1250"/>
    </location>
</feature>
<dbReference type="InterPro" id="IPR056540">
    <property type="entry name" value="TMD_POM152"/>
</dbReference>
<reference evidence="8" key="3">
    <citation type="submission" date="2025-08" db="UniProtKB">
        <authorList>
            <consortium name="RefSeq"/>
        </authorList>
    </citation>
    <scope>IDENTIFICATION</scope>
    <source>
        <strain evidence="8">CBS 342.82</strain>
    </source>
</reference>
<reference evidence="8" key="1">
    <citation type="submission" date="2020-01" db="EMBL/GenBank/DDBJ databases">
        <authorList>
            <consortium name="DOE Joint Genome Institute"/>
            <person name="Haridas S."/>
            <person name="Albert R."/>
            <person name="Binder M."/>
            <person name="Bloem J."/>
            <person name="Labutti K."/>
            <person name="Salamov A."/>
            <person name="Andreopoulos B."/>
            <person name="Baker S.E."/>
            <person name="Barry K."/>
            <person name="Bills G."/>
            <person name="Bluhm B.H."/>
            <person name="Cannon C."/>
            <person name="Castanera R."/>
            <person name="Culley D.E."/>
            <person name="Daum C."/>
            <person name="Ezra D."/>
            <person name="Gonzalez J.B."/>
            <person name="Henrissat B."/>
            <person name="Kuo A."/>
            <person name="Liang C."/>
            <person name="Lipzen A."/>
            <person name="Lutzoni F."/>
            <person name="Magnuson J."/>
            <person name="Mondo S."/>
            <person name="Nolan M."/>
            <person name="Ohm R."/>
            <person name="Pangilinan J."/>
            <person name="Park H.-J."/>
            <person name="Ramirez L."/>
            <person name="Alfaro M."/>
            <person name="Sun H."/>
            <person name="Tritt A."/>
            <person name="Yoshinaga Y."/>
            <person name="Zwiers L.-H."/>
            <person name="Turgeon B.G."/>
            <person name="Goodwin S.B."/>
            <person name="Spatafora J.W."/>
            <person name="Crous P.W."/>
            <person name="Grigoriev I.V."/>
        </authorList>
    </citation>
    <scope>NUCLEOTIDE SEQUENCE</scope>
    <source>
        <strain evidence="8">CBS 342.82</strain>
    </source>
</reference>
<evidence type="ECO:0000259" key="3">
    <source>
        <dbReference type="Pfam" id="PF24097"/>
    </source>
</evidence>
<evidence type="ECO:0008006" key="9">
    <source>
        <dbReference type="Google" id="ProtNLM"/>
    </source>
</evidence>
<feature type="compositionally biased region" description="Polar residues" evidence="1">
    <location>
        <begin position="43"/>
        <end position="52"/>
    </location>
</feature>
<feature type="domain" description="Nucleoporin POM152 first Ig-like" evidence="5">
    <location>
        <begin position="201"/>
        <end position="311"/>
    </location>
</feature>
<dbReference type="Pfam" id="PF23664">
    <property type="entry name" value="Ig_Pom152"/>
    <property type="match status" value="2"/>
</dbReference>
<dbReference type="PANTHER" id="PTHR28206">
    <property type="entry name" value="NUCLEOPORIN POM152"/>
    <property type="match status" value="1"/>
</dbReference>
<dbReference type="InterPro" id="IPR037701">
    <property type="entry name" value="Pom152"/>
</dbReference>
<gene>
    <name evidence="8" type="ORF">K489DRAFT_377673</name>
</gene>
<dbReference type="GO" id="GO:0006606">
    <property type="term" value="P:protein import into nucleus"/>
    <property type="evidence" value="ECO:0007669"/>
    <property type="project" value="TreeGrafter"/>
</dbReference>
<feature type="domain" description="Nucleoporin POM152 N-terminal transmembrane" evidence="3">
    <location>
        <begin position="64"/>
        <end position="148"/>
    </location>
</feature>
<dbReference type="Pfam" id="PF24519">
    <property type="entry name" value="Ig-like_Pom152_1"/>
    <property type="match status" value="1"/>
</dbReference>
<dbReference type="GeneID" id="54362010"/>
<reference evidence="8" key="2">
    <citation type="submission" date="2020-04" db="EMBL/GenBank/DDBJ databases">
        <authorList>
            <consortium name="NCBI Genome Project"/>
        </authorList>
    </citation>
    <scope>NUCLEOTIDE SEQUENCE</scope>
    <source>
        <strain evidence="8">CBS 342.82</strain>
    </source>
</reference>
<sequence length="1270" mass="140411">MEATPRMRSAFPMTPARSPDSRARRFEQQSSSSSSKQPLPQIPTLSAAPSTASTDPLIPENYIDAPSQRLYAVALWTAIWAWHIYDFSRLQEEDEQSLWLCLKFLFVDGLFLYGLPSLRIPWLSWSTGTMTLIFLGHALIDFMFAFRVSIPIGAGLTVLARSVWGAYEIALNERNVNRESIVFNDTLILGRQVVNILPEGSAILNPKRDSFCLDATRTEIRLPIVINATNPIGMEILRIDLETQANETLSISKSQIKQMHKDASRLLSYSEDINEPKTLFFPVKKPGLYVLAKVVDESNLEVSRKKLAHTVVVPCPKAAILPSPSDMCSGELSNVELLVTGTPPMKVKYRKMVNQATQDATFESIQPEDLVSPLIKQDHGALAIPNRVDVSWAKTRDVRVPLSESLTTPGKWVYAIDEVTDGFGNSIRYSDRDQDSQSKHPTKAAHLHQVITVHNRPSVHMQGCSAQHPLKVAKGRVADLPLQYRISHDGELSSAAHHIEYLFSPQDSMPGTGEHAAAPSQKKVSLKDPKQALQIKEPGLYTITGISTDFCAGEVLEPASCSLLNPPEPDFAMSNEPMFDKCAGNPIGLRVDLDLVGTPPFEIKVRTHKRGVNHHRMETYKASGLRYQMSFEPNVDGHWTYEFVEISDAVYKKVPIKGKVLSQDVKPAASAKFASRDLLETCIDEKAHFDLTLFGEAPFTVEWELVHGGRRLRNTQNNITSRLTSLETVPLTSGGDYTLALVSVTDGMGCKEFLDDEAKISVRQQKPKVGFGLINGHRTAQTLEGQAVELPLRISAGERPWTVKYTDTNGIEKTIRASDPNDNVLVEAEGTYELTGLSDSLCPGVVDEAARKFEVSWVARPEWRIAPQDIKEKQGSTIIKNDVCEGDEDAIELLFKGAPPYQMSYVQTVKLDHGVAAPKTQDIRAAINVAPMRMDTSQAGTYDYKFIKLGDVNYDHSSKHFTPASVRQRVHARPTAAFADPGRTYGFCSVESEGEEVIPVTLHGQPPFELEVEIKHFGSVRPELVTYHDIITNTHNIRIPHSRLHLGKSAVSLRRVSDSRGCSRSLDSSAPRVQISVHDAPAITPLETSEDFCVGDRINFGLSGVAPFNVFYTFDGAARKAAVSSGNTFRRLAEKPGVFVVTGLQDSASNCRAATQLTKRIHGMPSVRVSKGKDAYIDIHEGSEAEILFEFGGVPPFEFTYIRTSNTEKGGKKGVVLDMKTAVSEDYSMKIAASEGGTYEVVAIKDAHCAYTKPGVRVPDKKERNKRLTY</sequence>
<name>A0A6J3MBZ9_9PEZI</name>
<feature type="domain" description="Nucleoporin POM152 immunoglobulin-like" evidence="2">
    <location>
        <begin position="565"/>
        <end position="667"/>
    </location>
</feature>
<dbReference type="Pfam" id="PF24312">
    <property type="entry name" value="Ig-like_POM152"/>
    <property type="match status" value="3"/>
</dbReference>
<dbReference type="Pfam" id="PF24527">
    <property type="entry name" value="Ig-like_Pom152_9"/>
    <property type="match status" value="1"/>
</dbReference>
<feature type="domain" description="Nucleoporin POM152 Ig-like" evidence="4">
    <location>
        <begin position="766"/>
        <end position="851"/>
    </location>
</feature>
<feature type="domain" description="Nucleoporin POM152 immunoglobulin-like" evidence="2">
    <location>
        <begin position="880"/>
        <end position="971"/>
    </location>
</feature>
<dbReference type="RefSeq" id="XP_033462165.1">
    <property type="nucleotide sequence ID" value="XM_033604210.1"/>
</dbReference>
<organism evidence="8">
    <name type="scientific">Dissoconium aciculare CBS 342.82</name>
    <dbReference type="NCBI Taxonomy" id="1314786"/>
    <lineage>
        <taxon>Eukaryota</taxon>
        <taxon>Fungi</taxon>
        <taxon>Dikarya</taxon>
        <taxon>Ascomycota</taxon>
        <taxon>Pezizomycotina</taxon>
        <taxon>Dothideomycetes</taxon>
        <taxon>Dothideomycetidae</taxon>
        <taxon>Mycosphaerellales</taxon>
        <taxon>Dissoconiaceae</taxon>
        <taxon>Dissoconium</taxon>
    </lineage>
</organism>
<dbReference type="InterPro" id="IPR056541">
    <property type="entry name" value="Ig-like_POM152"/>
</dbReference>
<dbReference type="Proteomes" id="UP000504637">
    <property type="component" value="Unplaced"/>
</dbReference>
<dbReference type="InterPro" id="IPR056543">
    <property type="entry name" value="Ig-like_POM152_9th"/>
</dbReference>
<dbReference type="AlphaFoldDB" id="A0A6J3MBZ9"/>
<dbReference type="GO" id="GO:0006999">
    <property type="term" value="P:nuclear pore organization"/>
    <property type="evidence" value="ECO:0007669"/>
    <property type="project" value="TreeGrafter"/>
</dbReference>
<dbReference type="GO" id="GO:0017056">
    <property type="term" value="F:structural constituent of nuclear pore"/>
    <property type="evidence" value="ECO:0007669"/>
    <property type="project" value="InterPro"/>
</dbReference>
<feature type="domain" description="Nucleoporin POM152 ninth Ig-like" evidence="6">
    <location>
        <begin position="1081"/>
        <end position="1159"/>
    </location>
</feature>
<dbReference type="Pfam" id="PF24097">
    <property type="entry name" value="TMD_POM152"/>
    <property type="match status" value="1"/>
</dbReference>
<accession>A0A6J3MBZ9</accession>